<proteinExistence type="predicted"/>
<evidence type="ECO:0000256" key="1">
    <source>
        <dbReference type="SAM" id="Phobius"/>
    </source>
</evidence>
<dbReference type="AlphaFoldDB" id="A0A7S2KGP4"/>
<name>A0A7S2KGP4_9STRA</name>
<organism evidence="2">
    <name type="scientific">Leptocylindrus danicus</name>
    <dbReference type="NCBI Taxonomy" id="163516"/>
    <lineage>
        <taxon>Eukaryota</taxon>
        <taxon>Sar</taxon>
        <taxon>Stramenopiles</taxon>
        <taxon>Ochrophyta</taxon>
        <taxon>Bacillariophyta</taxon>
        <taxon>Coscinodiscophyceae</taxon>
        <taxon>Chaetocerotophycidae</taxon>
        <taxon>Leptocylindrales</taxon>
        <taxon>Leptocylindraceae</taxon>
        <taxon>Leptocylindrus</taxon>
    </lineage>
</organism>
<accession>A0A7S2KGP4</accession>
<feature type="transmembrane region" description="Helical" evidence="1">
    <location>
        <begin position="20"/>
        <end position="38"/>
    </location>
</feature>
<dbReference type="EMBL" id="HBGY01013481">
    <property type="protein sequence ID" value="CAD9575028.1"/>
    <property type="molecule type" value="Transcribed_RNA"/>
</dbReference>
<protein>
    <submittedName>
        <fullName evidence="2">Uncharacterized protein</fullName>
    </submittedName>
</protein>
<gene>
    <name evidence="2" type="ORF">LDAN0321_LOCUS8689</name>
</gene>
<keyword evidence="1" id="KW-0812">Transmembrane</keyword>
<keyword evidence="1" id="KW-1133">Transmembrane helix</keyword>
<feature type="transmembrane region" description="Helical" evidence="1">
    <location>
        <begin position="100"/>
        <end position="118"/>
    </location>
</feature>
<evidence type="ECO:0000313" key="2">
    <source>
        <dbReference type="EMBL" id="CAD9575028.1"/>
    </source>
</evidence>
<feature type="transmembrane region" description="Helical" evidence="1">
    <location>
        <begin position="164"/>
        <end position="189"/>
    </location>
</feature>
<keyword evidence="1" id="KW-0472">Membrane</keyword>
<sequence length="205" mass="21815">MQYYILSISGKQMIPLKTMIRLAVCSLAVADAFVLQSAHMNTQKAQIITPTQYVNKTGRRRCTKNTARCAYIPDYNDMQLLLADSSTQLMTNNDDHTTDIAVFIAGIIPFAWATVEFWRRIAVGASFGTGADSVVIDPNLEVVTIGEDGAPLSSRGRRVLGKGALAAAYLLFGIAIAVLGLTAVSVLSAPTESMDAVLSGGAGNN</sequence>
<reference evidence="2" key="1">
    <citation type="submission" date="2021-01" db="EMBL/GenBank/DDBJ databases">
        <authorList>
            <person name="Corre E."/>
            <person name="Pelletier E."/>
            <person name="Niang G."/>
            <person name="Scheremetjew M."/>
            <person name="Finn R."/>
            <person name="Kale V."/>
            <person name="Holt S."/>
            <person name="Cochrane G."/>
            <person name="Meng A."/>
            <person name="Brown T."/>
            <person name="Cohen L."/>
        </authorList>
    </citation>
    <scope>NUCLEOTIDE SEQUENCE</scope>
    <source>
        <strain evidence="2">B650</strain>
    </source>
</reference>